<keyword evidence="5" id="KW-1185">Reference proteome</keyword>
<protein>
    <submittedName>
        <fullName evidence="4">Methyltransferase domain-containing protein</fullName>
    </submittedName>
</protein>
<dbReference type="RefSeq" id="WP_235313858.1">
    <property type="nucleotide sequence ID" value="NZ_JAKGAS010000010.1"/>
</dbReference>
<dbReference type="InterPro" id="IPR029063">
    <property type="entry name" value="SAM-dependent_MTases_sf"/>
</dbReference>
<evidence type="ECO:0000256" key="1">
    <source>
        <dbReference type="ARBA" id="ARBA00022603"/>
    </source>
</evidence>
<dbReference type="GO" id="GO:0032259">
    <property type="term" value="P:methylation"/>
    <property type="evidence" value="ECO:0007669"/>
    <property type="project" value="UniProtKB-KW"/>
</dbReference>
<dbReference type="Gene3D" id="3.40.50.150">
    <property type="entry name" value="Vaccinia Virus protein VP39"/>
    <property type="match status" value="1"/>
</dbReference>
<dbReference type="InterPro" id="IPR013216">
    <property type="entry name" value="Methyltransf_11"/>
</dbReference>
<organism evidence="4 5">
    <name type="scientific">Paraglaciecola algarum</name>
    <dbReference type="NCBI Taxonomy" id="3050085"/>
    <lineage>
        <taxon>Bacteria</taxon>
        <taxon>Pseudomonadati</taxon>
        <taxon>Pseudomonadota</taxon>
        <taxon>Gammaproteobacteria</taxon>
        <taxon>Alteromonadales</taxon>
        <taxon>Alteromonadaceae</taxon>
        <taxon>Paraglaciecola</taxon>
    </lineage>
</organism>
<evidence type="ECO:0000256" key="2">
    <source>
        <dbReference type="ARBA" id="ARBA00022679"/>
    </source>
</evidence>
<proteinExistence type="predicted"/>
<sequence>MSAVITTDCQKSRIAQQFSRAAKSYDSAAKVQLDIATDALDLVIGSTGTLLDIGCGTGRNSPALANKCERLIALDLAFGMLSYAQSNSAVDGHNTSWLQGDAEHLPIQNYSVDRLFSSMVLQWCGDQHKVMSEVNRVLTNGGQAVLAIMCDGSFSQLNQSWLHLDKNKHVNDFAKAQVWQQAGLAQGLKVKVSKKQYVTWHADLRQLLSSIKAIGANVVLPKQEGSGLKRFNRHTLQNLETVYHELFAENGQLPLTYQVCYLQCIKN</sequence>
<comment type="caution">
    <text evidence="4">The sequence shown here is derived from an EMBL/GenBank/DDBJ whole genome shotgun (WGS) entry which is preliminary data.</text>
</comment>
<evidence type="ECO:0000313" key="5">
    <source>
        <dbReference type="Proteomes" id="UP001521137"/>
    </source>
</evidence>
<reference evidence="4 5" key="1">
    <citation type="submission" date="2022-01" db="EMBL/GenBank/DDBJ databases">
        <title>Paraglaciecola sp. G1-23.</title>
        <authorList>
            <person name="Jin M.S."/>
            <person name="Han D.M."/>
            <person name="Kim H.M."/>
            <person name="Jeon C.O."/>
        </authorList>
    </citation>
    <scope>NUCLEOTIDE SEQUENCE [LARGE SCALE GENOMIC DNA]</scope>
    <source>
        <strain evidence="4 5">G1-23</strain>
    </source>
</reference>
<dbReference type="PANTHER" id="PTHR13090">
    <property type="entry name" value="ARGININE-HYDROXYLASE NDUFAF5, MITOCHONDRIAL"/>
    <property type="match status" value="1"/>
</dbReference>
<feature type="domain" description="Methyltransferase type 11" evidence="3">
    <location>
        <begin position="51"/>
        <end position="145"/>
    </location>
</feature>
<dbReference type="PANTHER" id="PTHR13090:SF1">
    <property type="entry name" value="ARGININE-HYDROXYLASE NDUFAF5, MITOCHONDRIAL"/>
    <property type="match status" value="1"/>
</dbReference>
<dbReference type="CDD" id="cd02440">
    <property type="entry name" value="AdoMet_MTases"/>
    <property type="match status" value="1"/>
</dbReference>
<keyword evidence="2" id="KW-0808">Transferase</keyword>
<dbReference type="SUPFAM" id="SSF53335">
    <property type="entry name" value="S-adenosyl-L-methionine-dependent methyltransferases"/>
    <property type="match status" value="1"/>
</dbReference>
<dbReference type="EMBL" id="JAKGAS010000010">
    <property type="protein sequence ID" value="MCF2949756.1"/>
    <property type="molecule type" value="Genomic_DNA"/>
</dbReference>
<dbReference type="Pfam" id="PF08241">
    <property type="entry name" value="Methyltransf_11"/>
    <property type="match status" value="1"/>
</dbReference>
<keyword evidence="1 4" id="KW-0489">Methyltransferase</keyword>
<dbReference type="InterPro" id="IPR050602">
    <property type="entry name" value="Malonyl-ACP_OMT"/>
</dbReference>
<evidence type="ECO:0000259" key="3">
    <source>
        <dbReference type="Pfam" id="PF08241"/>
    </source>
</evidence>
<name>A0ABS9D9V8_9ALTE</name>
<gene>
    <name evidence="4" type="ORF">L0668_16680</name>
</gene>
<accession>A0ABS9D9V8</accession>
<evidence type="ECO:0000313" key="4">
    <source>
        <dbReference type="EMBL" id="MCF2949756.1"/>
    </source>
</evidence>
<dbReference type="GO" id="GO:0008168">
    <property type="term" value="F:methyltransferase activity"/>
    <property type="evidence" value="ECO:0007669"/>
    <property type="project" value="UniProtKB-KW"/>
</dbReference>
<dbReference type="Proteomes" id="UP001521137">
    <property type="component" value="Unassembled WGS sequence"/>
</dbReference>